<organism evidence="11 12">
    <name type="scientific">Cladonia borealis</name>
    <dbReference type="NCBI Taxonomy" id="184061"/>
    <lineage>
        <taxon>Eukaryota</taxon>
        <taxon>Fungi</taxon>
        <taxon>Dikarya</taxon>
        <taxon>Ascomycota</taxon>
        <taxon>Pezizomycotina</taxon>
        <taxon>Lecanoromycetes</taxon>
        <taxon>OSLEUM clade</taxon>
        <taxon>Lecanoromycetidae</taxon>
        <taxon>Lecanorales</taxon>
        <taxon>Lecanorineae</taxon>
        <taxon>Cladoniaceae</taxon>
        <taxon>Cladonia</taxon>
    </lineage>
</organism>
<evidence type="ECO:0000256" key="7">
    <source>
        <dbReference type="ARBA" id="ARBA00023242"/>
    </source>
</evidence>
<evidence type="ECO:0000313" key="12">
    <source>
        <dbReference type="Proteomes" id="UP001166286"/>
    </source>
</evidence>
<dbReference type="GO" id="GO:0000460">
    <property type="term" value="P:maturation of 5.8S rRNA"/>
    <property type="evidence" value="ECO:0007669"/>
    <property type="project" value="UniProtKB-ARBA"/>
</dbReference>
<dbReference type="GO" id="GO:0030681">
    <property type="term" value="C:multimeric ribonuclease P complex"/>
    <property type="evidence" value="ECO:0007669"/>
    <property type="project" value="TreeGrafter"/>
</dbReference>
<dbReference type="SUPFAM" id="SSF160350">
    <property type="entry name" value="Rnp2-like"/>
    <property type="match status" value="1"/>
</dbReference>
<dbReference type="EC" id="3.1.26.5" evidence="4"/>
<dbReference type="GO" id="GO:0004526">
    <property type="term" value="F:ribonuclease P activity"/>
    <property type="evidence" value="ECO:0007669"/>
    <property type="project" value="UniProtKB-EC"/>
</dbReference>
<dbReference type="InterPro" id="IPR038085">
    <property type="entry name" value="Rnp2-like_sf"/>
</dbReference>
<comment type="similarity">
    <text evidence="3">Belongs to the eukaryotic/archaeal RNase P protein component 2 family.</text>
</comment>
<dbReference type="Proteomes" id="UP001166286">
    <property type="component" value="Unassembled WGS sequence"/>
</dbReference>
<protein>
    <recommendedName>
        <fullName evidence="8">Ribonuclease P/MRP protein subunit POP5</fullName>
        <ecNumber evidence="4">3.1.26.5</ecNumber>
    </recommendedName>
</protein>
<sequence>MVRIKYRYLLVHILYPDPVESESRSTTRASDKSIPDLIQFHRPSPGDLQPQHLVRSIRDQVLLLYGDYGLGLISASLNVKYLSTATSTAIVRCSRAHFRIVWSALAFMTQLPRISKHDSPQPCVMQVVRVSGTIKKAEEEAIRRARAAILRAKRGNGDGSTDNVIGMLDQLDDDNLGLVGRGKKKGNAGSDLSDEEDELEMDSEEDGD</sequence>
<reference evidence="11" key="1">
    <citation type="submission" date="2023-03" db="EMBL/GenBank/DDBJ databases">
        <title>Complete genome of Cladonia borealis.</title>
        <authorList>
            <person name="Park H."/>
        </authorList>
    </citation>
    <scope>NUCLEOTIDE SEQUENCE</scope>
    <source>
        <strain evidence="11">ANT050790</strain>
    </source>
</reference>
<dbReference type="GO" id="GO:0000172">
    <property type="term" value="C:ribonuclease MRP complex"/>
    <property type="evidence" value="ECO:0007669"/>
    <property type="project" value="TreeGrafter"/>
</dbReference>
<comment type="subcellular location">
    <subcellularLocation>
        <location evidence="2">Nucleus</location>
    </subcellularLocation>
</comment>
<keyword evidence="6" id="KW-0378">Hydrolase</keyword>
<dbReference type="GO" id="GO:0005730">
    <property type="term" value="C:nucleolus"/>
    <property type="evidence" value="ECO:0007669"/>
    <property type="project" value="TreeGrafter"/>
</dbReference>
<evidence type="ECO:0000313" key="11">
    <source>
        <dbReference type="EMBL" id="KAK0512021.1"/>
    </source>
</evidence>
<dbReference type="AlphaFoldDB" id="A0AA39UA31"/>
<feature type="region of interest" description="Disordered" evidence="10">
    <location>
        <begin position="179"/>
        <end position="208"/>
    </location>
</feature>
<dbReference type="Gene3D" id="3.30.70.3250">
    <property type="entry name" value="Ribonuclease P, Pop5 subunit"/>
    <property type="match status" value="1"/>
</dbReference>
<evidence type="ECO:0000256" key="4">
    <source>
        <dbReference type="ARBA" id="ARBA00012179"/>
    </source>
</evidence>
<dbReference type="PANTHER" id="PTHR15441:SF2">
    <property type="entry name" value="RIBONUCLEASE P_MRP PROTEIN SUBUNIT POP5"/>
    <property type="match status" value="1"/>
</dbReference>
<keyword evidence="5" id="KW-0819">tRNA processing</keyword>
<dbReference type="InterPro" id="IPR002759">
    <property type="entry name" value="Pop5/Rpp14/Rnp2-like"/>
</dbReference>
<evidence type="ECO:0000256" key="5">
    <source>
        <dbReference type="ARBA" id="ARBA00022694"/>
    </source>
</evidence>
<accession>A0AA39UA31</accession>
<gene>
    <name evidence="11" type="ORF">JMJ35_005149</name>
</gene>
<evidence type="ECO:0000256" key="3">
    <source>
        <dbReference type="ARBA" id="ARBA00010800"/>
    </source>
</evidence>
<evidence type="ECO:0000256" key="6">
    <source>
        <dbReference type="ARBA" id="ARBA00022801"/>
    </source>
</evidence>
<dbReference type="FunFam" id="3.30.70.3250:FF:000004">
    <property type="entry name" value="Ribonuclease P/MRP protein subunit POP5"/>
    <property type="match status" value="1"/>
</dbReference>
<keyword evidence="12" id="KW-1185">Reference proteome</keyword>
<comment type="function">
    <text evidence="9">Component of ribonuclease P, a protein complex that generates mature tRNA molecules by cleaving their 5'-ends. Also a component of RNase MRP, which cleaves pre-rRNA sequences.</text>
</comment>
<dbReference type="GO" id="GO:0033204">
    <property type="term" value="F:ribonuclease P RNA binding"/>
    <property type="evidence" value="ECO:0007669"/>
    <property type="project" value="TreeGrafter"/>
</dbReference>
<evidence type="ECO:0000256" key="9">
    <source>
        <dbReference type="ARBA" id="ARBA00055200"/>
    </source>
</evidence>
<comment type="caution">
    <text evidence="11">The sequence shown here is derived from an EMBL/GenBank/DDBJ whole genome shotgun (WGS) entry which is preliminary data.</text>
</comment>
<comment type="catalytic activity">
    <reaction evidence="1">
        <text>Endonucleolytic cleavage of RNA, removing 5'-extranucleotides from tRNA precursor.</text>
        <dbReference type="EC" id="3.1.26.5"/>
    </reaction>
</comment>
<evidence type="ECO:0000256" key="8">
    <source>
        <dbReference type="ARBA" id="ARBA00044198"/>
    </source>
</evidence>
<evidence type="ECO:0000256" key="1">
    <source>
        <dbReference type="ARBA" id="ARBA00000928"/>
    </source>
</evidence>
<proteinExistence type="inferred from homology"/>
<evidence type="ECO:0000256" key="10">
    <source>
        <dbReference type="SAM" id="MobiDB-lite"/>
    </source>
</evidence>
<dbReference type="EMBL" id="JAFEKC020000011">
    <property type="protein sequence ID" value="KAK0512021.1"/>
    <property type="molecule type" value="Genomic_DNA"/>
</dbReference>
<feature type="compositionally biased region" description="Acidic residues" evidence="10">
    <location>
        <begin position="192"/>
        <end position="208"/>
    </location>
</feature>
<dbReference type="Pfam" id="PF01900">
    <property type="entry name" value="RNase_P_Rpp14"/>
    <property type="match status" value="1"/>
</dbReference>
<name>A0AA39UA31_9LECA</name>
<keyword evidence="7" id="KW-0539">Nucleus</keyword>
<dbReference type="GO" id="GO:0001682">
    <property type="term" value="P:tRNA 5'-leader removal"/>
    <property type="evidence" value="ECO:0007669"/>
    <property type="project" value="InterPro"/>
</dbReference>
<dbReference type="PANTHER" id="PTHR15441">
    <property type="entry name" value="RIBONUCLEASE P PROTEIN SUBUNIT P14"/>
    <property type="match status" value="1"/>
</dbReference>
<evidence type="ECO:0000256" key="2">
    <source>
        <dbReference type="ARBA" id="ARBA00004123"/>
    </source>
</evidence>